<protein>
    <recommendedName>
        <fullName evidence="3">YolD-like protein</fullName>
    </recommendedName>
</protein>
<proteinExistence type="predicted"/>
<organism evidence="1 2">
    <name type="scientific">Oceanobacillus polygoni</name>
    <dbReference type="NCBI Taxonomy" id="1235259"/>
    <lineage>
        <taxon>Bacteria</taxon>
        <taxon>Bacillati</taxon>
        <taxon>Bacillota</taxon>
        <taxon>Bacilli</taxon>
        <taxon>Bacillales</taxon>
        <taxon>Bacillaceae</taxon>
        <taxon>Oceanobacillus</taxon>
    </lineage>
</organism>
<dbReference type="AlphaFoldDB" id="A0A9X1CAR9"/>
<gene>
    <name evidence="1" type="ORF">J2Z64_001190</name>
</gene>
<reference evidence="1" key="1">
    <citation type="submission" date="2021-03" db="EMBL/GenBank/DDBJ databases">
        <title>Genomic Encyclopedia of Type Strains, Phase IV (KMG-IV): sequencing the most valuable type-strain genomes for metagenomic binning, comparative biology and taxonomic classification.</title>
        <authorList>
            <person name="Goeker M."/>
        </authorList>
    </citation>
    <scope>NUCLEOTIDE SEQUENCE</scope>
    <source>
        <strain evidence="1">DSM 107338</strain>
    </source>
</reference>
<evidence type="ECO:0000313" key="1">
    <source>
        <dbReference type="EMBL" id="MBP2076959.1"/>
    </source>
</evidence>
<dbReference type="EMBL" id="JAGGMB010000003">
    <property type="protein sequence ID" value="MBP2076959.1"/>
    <property type="molecule type" value="Genomic_DNA"/>
</dbReference>
<name>A0A9X1CAR9_9BACI</name>
<dbReference type="Proteomes" id="UP001138793">
    <property type="component" value="Unassembled WGS sequence"/>
</dbReference>
<accession>A0A9X1CAR9</accession>
<keyword evidence="2" id="KW-1185">Reference proteome</keyword>
<evidence type="ECO:0008006" key="3">
    <source>
        <dbReference type="Google" id="ProtNLM"/>
    </source>
</evidence>
<dbReference type="Pfam" id="PF08863">
    <property type="entry name" value="YolD"/>
    <property type="match status" value="1"/>
</dbReference>
<sequence>MIHDRGAKKWTALMLPEHIEMLKALQVQYSYKEKPVLDEQQVEENAIKLQLAIHDDLTVEVKFYKTHDFHKVKGKLLSVVSNDCIVFDNEDRMRVKFSDIMDVLVI</sequence>
<evidence type="ECO:0000313" key="2">
    <source>
        <dbReference type="Proteomes" id="UP001138793"/>
    </source>
</evidence>
<dbReference type="InterPro" id="IPR014962">
    <property type="entry name" value="YolD"/>
</dbReference>
<dbReference type="RefSeq" id="WP_149472996.1">
    <property type="nucleotide sequence ID" value="NZ_JAGGMB010000003.1"/>
</dbReference>
<dbReference type="OrthoDB" id="1644322at2"/>
<comment type="caution">
    <text evidence="1">The sequence shown here is derived from an EMBL/GenBank/DDBJ whole genome shotgun (WGS) entry which is preliminary data.</text>
</comment>